<reference evidence="2 3" key="1">
    <citation type="journal article" date="2014" name="Int. J. Syst. Evol. Microbiol.">
        <title>Thermococcus paralvinellae sp. nov. and Thermococcus cleftensis sp. nov. of hyperthermophilic heterotrophs from deep-sea hydrothermal vents.</title>
        <authorList>
            <person name="Hensley S.A."/>
            <person name="Jung J.H."/>
            <person name="Park C.S."/>
            <person name="Holden J.F."/>
        </authorList>
    </citation>
    <scope>NUCLEOTIDE SEQUENCE [LARGE SCALE GENOMIC DNA]</scope>
    <source>
        <strain evidence="2 3">ES1</strain>
    </source>
</reference>
<dbReference type="STRING" id="582419.TES1_0172"/>
<keyword evidence="3" id="KW-1185">Reference proteome</keyword>
<protein>
    <recommendedName>
        <fullName evidence="1">PIN domain-containing protein</fullName>
    </recommendedName>
</protein>
<sequence>MKIVLDSYAVLAYIADENGAETVERYLMQAKQGKIELYMNAVNLGEVYYIIARRKGIEVADLVIALLKREPIKIVHADGRISLIAGRIKAFHKLSYADAFAVATAIDLNAKLITGDNEFKSVEGKIEIEWL</sequence>
<dbReference type="InterPro" id="IPR002716">
    <property type="entry name" value="PIN_dom"/>
</dbReference>
<evidence type="ECO:0000259" key="1">
    <source>
        <dbReference type="SMART" id="SM00670"/>
    </source>
</evidence>
<dbReference type="SMART" id="SM00670">
    <property type="entry name" value="PINc"/>
    <property type="match status" value="1"/>
</dbReference>
<dbReference type="KEGG" id="ths:TES1_0172"/>
<dbReference type="GeneID" id="24907362"/>
<evidence type="ECO:0000313" key="3">
    <source>
        <dbReference type="Proteomes" id="UP000019027"/>
    </source>
</evidence>
<dbReference type="OrthoDB" id="101543at2157"/>
<dbReference type="AlphaFoldDB" id="W0I0P0"/>
<accession>W0I0P0</accession>
<organism evidence="2 3">
    <name type="scientific">Thermococcus paralvinellae</name>
    <dbReference type="NCBI Taxonomy" id="582419"/>
    <lineage>
        <taxon>Archaea</taxon>
        <taxon>Methanobacteriati</taxon>
        <taxon>Methanobacteriota</taxon>
        <taxon>Thermococci</taxon>
        <taxon>Thermococcales</taxon>
        <taxon>Thermococcaceae</taxon>
        <taxon>Thermococcus</taxon>
    </lineage>
</organism>
<dbReference type="SUPFAM" id="SSF88723">
    <property type="entry name" value="PIN domain-like"/>
    <property type="match status" value="1"/>
</dbReference>
<dbReference type="PANTHER" id="PTHR39677:SF4">
    <property type="entry name" value="RIBONUCLEASE VAPC6"/>
    <property type="match status" value="1"/>
</dbReference>
<dbReference type="EMBL" id="CP006965">
    <property type="protein sequence ID" value="AHF79569.1"/>
    <property type="molecule type" value="Genomic_DNA"/>
</dbReference>
<dbReference type="PANTHER" id="PTHR39677">
    <property type="entry name" value="RIBONUCLEASE VAPC6"/>
    <property type="match status" value="1"/>
</dbReference>
<feature type="domain" description="PIN" evidence="1">
    <location>
        <begin position="1"/>
        <end position="121"/>
    </location>
</feature>
<proteinExistence type="predicted"/>
<evidence type="ECO:0000313" key="2">
    <source>
        <dbReference type="EMBL" id="AHF79569.1"/>
    </source>
</evidence>
<dbReference type="Proteomes" id="UP000019027">
    <property type="component" value="Chromosome"/>
</dbReference>
<name>W0I0P0_9EURY</name>
<dbReference type="HOGENOM" id="CLU_135601_1_1_2"/>
<dbReference type="CDD" id="cd18689">
    <property type="entry name" value="PIN_VapC-like"/>
    <property type="match status" value="1"/>
</dbReference>
<dbReference type="Pfam" id="PF01850">
    <property type="entry name" value="PIN"/>
    <property type="match status" value="1"/>
</dbReference>
<dbReference type="Gene3D" id="3.40.50.1010">
    <property type="entry name" value="5'-nuclease"/>
    <property type="match status" value="1"/>
</dbReference>
<dbReference type="InterPro" id="IPR029060">
    <property type="entry name" value="PIN-like_dom_sf"/>
</dbReference>
<gene>
    <name evidence="2" type="ORF">TES1_0172</name>
</gene>
<dbReference type="RefSeq" id="WP_042679373.1">
    <property type="nucleotide sequence ID" value="NZ_CP006965.1"/>
</dbReference>